<accession>A0A915DGS0</accession>
<reference evidence="4" key="1">
    <citation type="submission" date="2022-11" db="UniProtKB">
        <authorList>
            <consortium name="WormBaseParasite"/>
        </authorList>
    </citation>
    <scope>IDENTIFICATION</scope>
</reference>
<dbReference type="PANTHER" id="PTHR15111:SF0">
    <property type="entry name" value="UNCONVENTIONAL PREFOLDIN RPB5 INTERACTOR 1"/>
    <property type="match status" value="1"/>
</dbReference>
<feature type="coiled-coil region" evidence="1">
    <location>
        <begin position="158"/>
        <end position="185"/>
    </location>
</feature>
<dbReference type="WBParaSite" id="jg19086.2">
    <property type="protein sequence ID" value="jg19086.2"/>
    <property type="gene ID" value="jg19086"/>
</dbReference>
<keyword evidence="3" id="KW-1185">Reference proteome</keyword>
<evidence type="ECO:0000256" key="2">
    <source>
        <dbReference type="SAM" id="MobiDB-lite"/>
    </source>
</evidence>
<dbReference type="GO" id="GO:0003714">
    <property type="term" value="F:transcription corepressor activity"/>
    <property type="evidence" value="ECO:0007669"/>
    <property type="project" value="TreeGrafter"/>
</dbReference>
<evidence type="ECO:0000313" key="3">
    <source>
        <dbReference type="Proteomes" id="UP000887574"/>
    </source>
</evidence>
<organism evidence="3 4">
    <name type="scientific">Ditylenchus dipsaci</name>
    <dbReference type="NCBI Taxonomy" id="166011"/>
    <lineage>
        <taxon>Eukaryota</taxon>
        <taxon>Metazoa</taxon>
        <taxon>Ecdysozoa</taxon>
        <taxon>Nematoda</taxon>
        <taxon>Chromadorea</taxon>
        <taxon>Rhabditida</taxon>
        <taxon>Tylenchina</taxon>
        <taxon>Tylenchomorpha</taxon>
        <taxon>Sphaerularioidea</taxon>
        <taxon>Anguinidae</taxon>
        <taxon>Anguininae</taxon>
        <taxon>Ditylenchus</taxon>
    </lineage>
</organism>
<dbReference type="GO" id="GO:0003682">
    <property type="term" value="F:chromatin binding"/>
    <property type="evidence" value="ECO:0007669"/>
    <property type="project" value="TreeGrafter"/>
</dbReference>
<name>A0A915DGS0_9BILA</name>
<feature type="region of interest" description="Disordered" evidence="2">
    <location>
        <begin position="212"/>
        <end position="271"/>
    </location>
</feature>
<proteinExistence type="predicted"/>
<feature type="compositionally biased region" description="Basic and acidic residues" evidence="2">
    <location>
        <begin position="214"/>
        <end position="230"/>
    </location>
</feature>
<sequence length="376" mass="42793">MIVEPVEKLYESLQKFGRICSETTHTIQLMPGQRLLVDNSKAMLGAPAQLNRELMLSPFSMTSKIESSQACSSTDTNNTSYGPATQSDSTALYLQQTIVAIQNVDHLISEKKHELEVYNEAKQELESGSGDMCMVFIGCNLFVKRTKLQGRQMLTRMIGERQRLVENLEKQKNGMQKRFEMLNSVNKKGLVDIREVEDKPVEAKGRRRIAHKPKTFEKPEEFEKELKEDPVSTYIPLNSPDSTKNPKLEEKVAKKDDQPISQKPEGVSDKDFNSFMKIMKELAVEEEDAEEESLSDISEVDEQEQEVKTNAKKKVQFTKEIEQEATMTSNSPKVEVKPILKNKDILSPVDNEAVKKMDDRGVKKLCLFLKRPSKTK</sequence>
<dbReference type="PANTHER" id="PTHR15111">
    <property type="entry name" value="RNA POLYMERASE II SUBUNIT 5-MEDIATING PROTEIN NNX3"/>
    <property type="match status" value="1"/>
</dbReference>
<dbReference type="AlphaFoldDB" id="A0A915DGS0"/>
<feature type="region of interest" description="Disordered" evidence="2">
    <location>
        <begin position="286"/>
        <end position="311"/>
    </location>
</feature>
<feature type="compositionally biased region" description="Basic and acidic residues" evidence="2">
    <location>
        <begin position="244"/>
        <end position="258"/>
    </location>
</feature>
<dbReference type="GO" id="GO:0019212">
    <property type="term" value="F:phosphatase inhibitor activity"/>
    <property type="evidence" value="ECO:0007669"/>
    <property type="project" value="TreeGrafter"/>
</dbReference>
<dbReference type="GO" id="GO:0000122">
    <property type="term" value="P:negative regulation of transcription by RNA polymerase II"/>
    <property type="evidence" value="ECO:0007669"/>
    <property type="project" value="TreeGrafter"/>
</dbReference>
<evidence type="ECO:0000256" key="1">
    <source>
        <dbReference type="SAM" id="Coils"/>
    </source>
</evidence>
<dbReference type="InterPro" id="IPR052255">
    <property type="entry name" value="RNA_pol_II_subunit5-mediator"/>
</dbReference>
<keyword evidence="1" id="KW-0175">Coiled coil</keyword>
<protein>
    <submittedName>
        <fullName evidence="4">Uncharacterized protein</fullName>
    </submittedName>
</protein>
<evidence type="ECO:0000313" key="4">
    <source>
        <dbReference type="WBParaSite" id="jg19086.2"/>
    </source>
</evidence>
<dbReference type="Proteomes" id="UP000887574">
    <property type="component" value="Unplaced"/>
</dbReference>
<feature type="compositionally biased region" description="Acidic residues" evidence="2">
    <location>
        <begin position="286"/>
        <end position="304"/>
    </location>
</feature>